<accession>A0A4P5PA21</accession>
<sequence length="84" mass="10388">MQEFVNQYEDLPSEIKTALSVGFVFVKQRHDFWHFPAREWTQQQIMDYFQHRFNNECHFVDHKELRLRQLIVEKHPDLLVIVPY</sequence>
<name>A0A4P5PA21_9ENTE</name>
<gene>
    <name evidence="1" type="ORF">NRIC_23570</name>
</gene>
<protein>
    <submittedName>
        <fullName evidence="1">Uncharacterized protein</fullName>
    </submittedName>
</protein>
<dbReference type="AlphaFoldDB" id="A0A4P5PA21"/>
<dbReference type="EMBL" id="BJCC01000019">
    <property type="protein sequence ID" value="GCF94466.1"/>
    <property type="molecule type" value="Genomic_DNA"/>
</dbReference>
<evidence type="ECO:0000313" key="2">
    <source>
        <dbReference type="Proteomes" id="UP000290567"/>
    </source>
</evidence>
<dbReference type="RefSeq" id="WP_146622891.1">
    <property type="nucleotide sequence ID" value="NZ_BJCC01000019.1"/>
</dbReference>
<dbReference type="Proteomes" id="UP000290567">
    <property type="component" value="Unassembled WGS sequence"/>
</dbReference>
<organism evidence="1 2">
    <name type="scientific">Enterococcus florum</name>
    <dbReference type="NCBI Taxonomy" id="2480627"/>
    <lineage>
        <taxon>Bacteria</taxon>
        <taxon>Bacillati</taxon>
        <taxon>Bacillota</taxon>
        <taxon>Bacilli</taxon>
        <taxon>Lactobacillales</taxon>
        <taxon>Enterococcaceae</taxon>
        <taxon>Enterococcus</taxon>
    </lineage>
</organism>
<keyword evidence="2" id="KW-1185">Reference proteome</keyword>
<evidence type="ECO:0000313" key="1">
    <source>
        <dbReference type="EMBL" id="GCF94466.1"/>
    </source>
</evidence>
<comment type="caution">
    <text evidence="1">The sequence shown here is derived from an EMBL/GenBank/DDBJ whole genome shotgun (WGS) entry which is preliminary data.</text>
</comment>
<dbReference type="OrthoDB" id="2186003at2"/>
<reference evidence="2" key="1">
    <citation type="submission" date="2019-02" db="EMBL/GenBank/DDBJ databases">
        <title>Draft genome sequence of Enterococcus sp. Gos25-1.</title>
        <authorList>
            <person name="Tanaka N."/>
            <person name="Shiwa Y."/>
            <person name="Fujita N."/>
        </authorList>
    </citation>
    <scope>NUCLEOTIDE SEQUENCE [LARGE SCALE GENOMIC DNA]</scope>
    <source>
        <strain evidence="2">Gos25-1</strain>
    </source>
</reference>
<proteinExistence type="predicted"/>